<protein>
    <recommendedName>
        <fullName evidence="3">MarR family transcriptional regulator</fullName>
    </recommendedName>
</protein>
<gene>
    <name evidence="1" type="ORF">N4G62_03220</name>
</gene>
<dbReference type="Proteomes" id="UP001292182">
    <property type="component" value="Unassembled WGS sequence"/>
</dbReference>
<evidence type="ECO:0000313" key="1">
    <source>
        <dbReference type="EMBL" id="MDZ7281040.1"/>
    </source>
</evidence>
<proteinExistence type="predicted"/>
<organism evidence="1 2">
    <name type="scientific">Sphingomonas sanguinis</name>
    <dbReference type="NCBI Taxonomy" id="33051"/>
    <lineage>
        <taxon>Bacteria</taxon>
        <taxon>Pseudomonadati</taxon>
        <taxon>Pseudomonadota</taxon>
        <taxon>Alphaproteobacteria</taxon>
        <taxon>Sphingomonadales</taxon>
        <taxon>Sphingomonadaceae</taxon>
        <taxon>Sphingomonas</taxon>
    </lineage>
</organism>
<keyword evidence="2" id="KW-1185">Reference proteome</keyword>
<reference evidence="2" key="1">
    <citation type="submission" date="2023-07" db="EMBL/GenBank/DDBJ databases">
        <title>Whole genome sequence analysis of rice epiphytic Sphingomonas sanguinis OsEp_Plm_15B2.</title>
        <authorList>
            <person name="Sahu K.P."/>
            <person name="Asharani P."/>
            <person name="Reddy B."/>
            <person name="Kumar A."/>
        </authorList>
    </citation>
    <scope>NUCLEOTIDE SEQUENCE [LARGE SCALE GENOMIC DNA]</scope>
    <source>
        <strain evidence="2">OsEp_Plm_15B2</strain>
    </source>
</reference>
<evidence type="ECO:0008006" key="3">
    <source>
        <dbReference type="Google" id="ProtNLM"/>
    </source>
</evidence>
<accession>A0ABU5LM96</accession>
<dbReference type="EMBL" id="JAOBTW010000003">
    <property type="protein sequence ID" value="MDZ7281040.1"/>
    <property type="molecule type" value="Genomic_DNA"/>
</dbReference>
<comment type="caution">
    <text evidence="1">The sequence shown here is derived from an EMBL/GenBank/DDBJ whole genome shotgun (WGS) entry which is preliminary data.</text>
</comment>
<evidence type="ECO:0000313" key="2">
    <source>
        <dbReference type="Proteomes" id="UP001292182"/>
    </source>
</evidence>
<dbReference type="RefSeq" id="WP_322538536.1">
    <property type="nucleotide sequence ID" value="NZ_JAOBTW010000003.1"/>
</dbReference>
<name>A0ABU5LM96_9SPHN</name>
<sequence length="217" mass="24198">MTEIAVASERQTAIRLLACIQAGGDTQNVSQYGSDVICVLRAQSRLQALEFWMRNPDYLANELLTEFEASGERDLLKIAQRIFDDREPDLRRLPMVRYLFGAFEPLDNALAILRAADLVRIKRAGIPGGKIREHLYLLTVAGRDALDRLASMAPELTWYRDRAAIVARVAGTQGGKALKDRQYLQAEYAGTELSHVIQPVTDRVLARLASIMEGLGE</sequence>